<name>A0A1I4QTF6_9EURY</name>
<protein>
    <submittedName>
        <fullName evidence="4">Uncharacterized protein, YigZ family</fullName>
    </submittedName>
</protein>
<dbReference type="SUPFAM" id="SSF54211">
    <property type="entry name" value="Ribosomal protein S5 domain 2-like"/>
    <property type="match status" value="1"/>
</dbReference>
<dbReference type="InterPro" id="IPR023582">
    <property type="entry name" value="Impact"/>
</dbReference>
<dbReference type="STRING" id="487685.SAMN04488696_1190"/>
<feature type="domain" description="Impact N-terminal" evidence="2">
    <location>
        <begin position="18"/>
        <end position="124"/>
    </location>
</feature>
<evidence type="ECO:0000259" key="2">
    <source>
        <dbReference type="Pfam" id="PF01205"/>
    </source>
</evidence>
<sequence length="199" mass="21981">MLIYRTLKEQGYALKEIKNSTFIGYASPVRDENEAKEFIDLVKSKHNDANHNVSAYLINSNNVLAMKYDDDGEPSGSSGKPVFKVLEMKELSNVVVVVSRYFGGIKLGFGGLSRAYREAAVEAIENAGIMEVHERTRIVIRSGYPDIDTVTKLVEGAAGSIIKTDYSDVVDLVVEVDSEMAEDLIEKIINVTSNRVTVK</sequence>
<dbReference type="GO" id="GO:0005737">
    <property type="term" value="C:cytoplasm"/>
    <property type="evidence" value="ECO:0007669"/>
    <property type="project" value="TreeGrafter"/>
</dbReference>
<reference evidence="5" key="1">
    <citation type="submission" date="2016-10" db="EMBL/GenBank/DDBJ databases">
        <authorList>
            <person name="Varghese N."/>
            <person name="Submissions S."/>
        </authorList>
    </citation>
    <scope>NUCLEOTIDE SEQUENCE [LARGE SCALE GENOMIC DNA]</scope>
    <source>
        <strain evidence="5">Mob M</strain>
    </source>
</reference>
<dbReference type="OrthoDB" id="121633at2157"/>
<organism evidence="4 5">
    <name type="scientific">Methanolobus profundi</name>
    <dbReference type="NCBI Taxonomy" id="487685"/>
    <lineage>
        <taxon>Archaea</taxon>
        <taxon>Methanobacteriati</taxon>
        <taxon>Methanobacteriota</taxon>
        <taxon>Stenosarchaea group</taxon>
        <taxon>Methanomicrobia</taxon>
        <taxon>Methanosarcinales</taxon>
        <taxon>Methanosarcinaceae</taxon>
        <taxon>Methanolobus</taxon>
    </lineage>
</organism>
<dbReference type="InterPro" id="IPR035647">
    <property type="entry name" value="EFG_III/V"/>
</dbReference>
<dbReference type="Gene3D" id="3.30.70.240">
    <property type="match status" value="1"/>
</dbReference>
<dbReference type="EMBL" id="FOUJ01000002">
    <property type="protein sequence ID" value="SFM43344.1"/>
    <property type="molecule type" value="Genomic_DNA"/>
</dbReference>
<dbReference type="RefSeq" id="WP_091934644.1">
    <property type="nucleotide sequence ID" value="NZ_FOUJ01000002.1"/>
</dbReference>
<accession>A0A1I4QTF6</accession>
<dbReference type="PANTHER" id="PTHR16301">
    <property type="entry name" value="IMPACT-RELATED"/>
    <property type="match status" value="1"/>
</dbReference>
<dbReference type="InterPro" id="IPR015269">
    <property type="entry name" value="UPF0029_Impact_C"/>
</dbReference>
<dbReference type="Proteomes" id="UP000198535">
    <property type="component" value="Unassembled WGS sequence"/>
</dbReference>
<dbReference type="InterPro" id="IPR001498">
    <property type="entry name" value="Impact_N"/>
</dbReference>
<feature type="domain" description="UPF0029" evidence="3">
    <location>
        <begin position="143"/>
        <end position="195"/>
    </location>
</feature>
<evidence type="ECO:0000256" key="1">
    <source>
        <dbReference type="ARBA" id="ARBA00007665"/>
    </source>
</evidence>
<dbReference type="Gene3D" id="3.30.230.30">
    <property type="entry name" value="Impact, N-terminal domain"/>
    <property type="match status" value="1"/>
</dbReference>
<dbReference type="GO" id="GO:0006446">
    <property type="term" value="P:regulation of translational initiation"/>
    <property type="evidence" value="ECO:0007669"/>
    <property type="project" value="TreeGrafter"/>
</dbReference>
<evidence type="ECO:0000313" key="5">
    <source>
        <dbReference type="Proteomes" id="UP000198535"/>
    </source>
</evidence>
<dbReference type="InterPro" id="IPR036956">
    <property type="entry name" value="Impact_N_sf"/>
</dbReference>
<evidence type="ECO:0000259" key="3">
    <source>
        <dbReference type="Pfam" id="PF09186"/>
    </source>
</evidence>
<dbReference type="Pfam" id="PF01205">
    <property type="entry name" value="Impact_N"/>
    <property type="match status" value="1"/>
</dbReference>
<dbReference type="PANTHER" id="PTHR16301:SF20">
    <property type="entry name" value="IMPACT FAMILY MEMBER YIGZ"/>
    <property type="match status" value="1"/>
</dbReference>
<comment type="similarity">
    <text evidence="1">Belongs to the IMPACT family.</text>
</comment>
<dbReference type="SUPFAM" id="SSF54980">
    <property type="entry name" value="EF-G C-terminal domain-like"/>
    <property type="match status" value="1"/>
</dbReference>
<dbReference type="InterPro" id="IPR020568">
    <property type="entry name" value="Ribosomal_Su5_D2-typ_SF"/>
</dbReference>
<evidence type="ECO:0000313" key="4">
    <source>
        <dbReference type="EMBL" id="SFM43344.1"/>
    </source>
</evidence>
<dbReference type="AlphaFoldDB" id="A0A1I4QTF6"/>
<keyword evidence="5" id="KW-1185">Reference proteome</keyword>
<gene>
    <name evidence="4" type="ORF">SAMN04488696_1190</name>
</gene>
<proteinExistence type="inferred from homology"/>
<dbReference type="Pfam" id="PF09186">
    <property type="entry name" value="DUF1949"/>
    <property type="match status" value="1"/>
</dbReference>